<evidence type="ECO:0000256" key="9">
    <source>
        <dbReference type="RuleBase" id="RU364020"/>
    </source>
</evidence>
<evidence type="ECO:0000256" key="7">
    <source>
        <dbReference type="ARBA" id="ARBA00023136"/>
    </source>
</evidence>
<name>A0A8K0NXS6_LADFU</name>
<keyword evidence="3 9" id="KW-0808">Transferase</keyword>
<keyword evidence="8 9" id="KW-0325">Glycoprotein</keyword>
<gene>
    <name evidence="10" type="ORF">J437_LFUL013671</name>
</gene>
<accession>A0A8K0NXS6</accession>
<reference evidence="10" key="1">
    <citation type="submission" date="2013-04" db="EMBL/GenBank/DDBJ databases">
        <authorList>
            <person name="Qu J."/>
            <person name="Murali S.C."/>
            <person name="Bandaranaike D."/>
            <person name="Bellair M."/>
            <person name="Blankenburg K."/>
            <person name="Chao H."/>
            <person name="Dinh H."/>
            <person name="Doddapaneni H."/>
            <person name="Downs B."/>
            <person name="Dugan-Rocha S."/>
            <person name="Elkadiri S."/>
            <person name="Gnanaolivu R.D."/>
            <person name="Hernandez B."/>
            <person name="Javaid M."/>
            <person name="Jayaseelan J.C."/>
            <person name="Lee S."/>
            <person name="Li M."/>
            <person name="Ming W."/>
            <person name="Munidasa M."/>
            <person name="Muniz J."/>
            <person name="Nguyen L."/>
            <person name="Ongeri F."/>
            <person name="Osuji N."/>
            <person name="Pu L.-L."/>
            <person name="Puazo M."/>
            <person name="Qu C."/>
            <person name="Quiroz J."/>
            <person name="Raj R."/>
            <person name="Weissenberger G."/>
            <person name="Xin Y."/>
            <person name="Zou X."/>
            <person name="Han Y."/>
            <person name="Richards S."/>
            <person name="Worley K."/>
            <person name="Muzny D."/>
            <person name="Gibbs R."/>
        </authorList>
    </citation>
    <scope>NUCLEOTIDE SEQUENCE</scope>
    <source>
        <strain evidence="10">Sampled in the wild</strain>
    </source>
</reference>
<keyword evidence="6 9" id="KW-0333">Golgi apparatus</keyword>
<dbReference type="EMBL" id="KZ308245">
    <property type="protein sequence ID" value="KAG8225637.1"/>
    <property type="molecule type" value="Genomic_DNA"/>
</dbReference>
<proteinExistence type="inferred from homology"/>
<organism evidence="10 11">
    <name type="scientific">Ladona fulva</name>
    <name type="common">Scarce chaser dragonfly</name>
    <name type="synonym">Libellula fulva</name>
    <dbReference type="NCBI Taxonomy" id="123851"/>
    <lineage>
        <taxon>Eukaryota</taxon>
        <taxon>Metazoa</taxon>
        <taxon>Ecdysozoa</taxon>
        <taxon>Arthropoda</taxon>
        <taxon>Hexapoda</taxon>
        <taxon>Insecta</taxon>
        <taxon>Pterygota</taxon>
        <taxon>Palaeoptera</taxon>
        <taxon>Odonata</taxon>
        <taxon>Epiprocta</taxon>
        <taxon>Anisoptera</taxon>
        <taxon>Libelluloidea</taxon>
        <taxon>Libellulidae</taxon>
        <taxon>Ladona</taxon>
    </lineage>
</organism>
<sequence>MLHFPSIAAQSFISASPRRNPLISSCSLQTAGYKEQYLRRSRKSPLSLAREKFPRPSVQQLKAALPKSLSFLIVRDPFERLLSAYRNKIEGFRHKFYRKMAREMISKFRFKTTPAPGTHRSLNNEKSPTFSEFVSWVIESARTAKKNKDGGYTGIPGFDEHWAPYFRFCTPCAVNFTVIAKMETLSRDEDYIIDKAGIASALGRKPGDAGTRPREAVNAAIGGRTADVLPRYFQTLTREQLDALYEIYRLDFEMFGYEPAKYYDMLPS</sequence>
<dbReference type="PANTHER" id="PTHR12137">
    <property type="entry name" value="CARBOHYDRATE SULFOTRANSFERASE"/>
    <property type="match status" value="1"/>
</dbReference>
<evidence type="ECO:0000313" key="11">
    <source>
        <dbReference type="Proteomes" id="UP000792457"/>
    </source>
</evidence>
<dbReference type="InterPro" id="IPR018011">
    <property type="entry name" value="Carb_sulfotrans_8-10"/>
</dbReference>
<comment type="subcellular location">
    <subcellularLocation>
        <location evidence="1 9">Golgi apparatus membrane</location>
        <topology evidence="1 9">Single-pass type II membrane protein</topology>
    </subcellularLocation>
</comment>
<keyword evidence="4" id="KW-0812">Transmembrane</keyword>
<dbReference type="GO" id="GO:0000139">
    <property type="term" value="C:Golgi membrane"/>
    <property type="evidence" value="ECO:0007669"/>
    <property type="project" value="UniProtKB-SubCell"/>
</dbReference>
<dbReference type="EC" id="2.8.2.-" evidence="9"/>
<evidence type="ECO:0000313" key="10">
    <source>
        <dbReference type="EMBL" id="KAG8225637.1"/>
    </source>
</evidence>
<keyword evidence="9" id="KW-0735">Signal-anchor</keyword>
<evidence type="ECO:0000256" key="3">
    <source>
        <dbReference type="ARBA" id="ARBA00022679"/>
    </source>
</evidence>
<evidence type="ECO:0000256" key="4">
    <source>
        <dbReference type="ARBA" id="ARBA00022692"/>
    </source>
</evidence>
<evidence type="ECO:0000256" key="2">
    <source>
        <dbReference type="ARBA" id="ARBA00006339"/>
    </source>
</evidence>
<dbReference type="AlphaFoldDB" id="A0A8K0NXS6"/>
<dbReference type="OrthoDB" id="2019940at2759"/>
<dbReference type="Pfam" id="PF03567">
    <property type="entry name" value="Sulfotransfer_2"/>
    <property type="match status" value="1"/>
</dbReference>
<dbReference type="InterPro" id="IPR005331">
    <property type="entry name" value="Sulfotransferase"/>
</dbReference>
<dbReference type="SUPFAM" id="SSF52540">
    <property type="entry name" value="P-loop containing nucleoside triphosphate hydrolases"/>
    <property type="match status" value="1"/>
</dbReference>
<evidence type="ECO:0000256" key="1">
    <source>
        <dbReference type="ARBA" id="ARBA00004323"/>
    </source>
</evidence>
<dbReference type="InterPro" id="IPR027417">
    <property type="entry name" value="P-loop_NTPase"/>
</dbReference>
<reference evidence="10" key="2">
    <citation type="submission" date="2017-10" db="EMBL/GenBank/DDBJ databases">
        <title>Ladona fulva Genome sequencing and assembly.</title>
        <authorList>
            <person name="Murali S."/>
            <person name="Richards S."/>
            <person name="Bandaranaike D."/>
            <person name="Bellair M."/>
            <person name="Blankenburg K."/>
            <person name="Chao H."/>
            <person name="Dinh H."/>
            <person name="Doddapaneni H."/>
            <person name="Dugan-Rocha S."/>
            <person name="Elkadiri S."/>
            <person name="Gnanaolivu R."/>
            <person name="Hernandez B."/>
            <person name="Skinner E."/>
            <person name="Javaid M."/>
            <person name="Lee S."/>
            <person name="Li M."/>
            <person name="Ming W."/>
            <person name="Munidasa M."/>
            <person name="Muniz J."/>
            <person name="Nguyen L."/>
            <person name="Hughes D."/>
            <person name="Osuji N."/>
            <person name="Pu L.-L."/>
            <person name="Puazo M."/>
            <person name="Qu C."/>
            <person name="Quiroz J."/>
            <person name="Raj R."/>
            <person name="Weissenberger G."/>
            <person name="Xin Y."/>
            <person name="Zou X."/>
            <person name="Han Y."/>
            <person name="Worley K."/>
            <person name="Muzny D."/>
            <person name="Gibbs R."/>
        </authorList>
    </citation>
    <scope>NUCLEOTIDE SEQUENCE</scope>
    <source>
        <strain evidence="10">Sampled in the wild</strain>
    </source>
</reference>
<comment type="caution">
    <text evidence="10">The sequence shown here is derived from an EMBL/GenBank/DDBJ whole genome shotgun (WGS) entry which is preliminary data.</text>
</comment>
<keyword evidence="7" id="KW-0472">Membrane</keyword>
<dbReference type="PANTHER" id="PTHR12137:SF30">
    <property type="entry name" value="CARBOHYDRATE SULFOTRANSFERASE"/>
    <property type="match status" value="1"/>
</dbReference>
<keyword evidence="9" id="KW-0119">Carbohydrate metabolism</keyword>
<evidence type="ECO:0000256" key="8">
    <source>
        <dbReference type="ARBA" id="ARBA00023180"/>
    </source>
</evidence>
<keyword evidence="5" id="KW-1133">Transmembrane helix</keyword>
<dbReference type="Proteomes" id="UP000792457">
    <property type="component" value="Unassembled WGS sequence"/>
</dbReference>
<dbReference type="GO" id="GO:0008146">
    <property type="term" value="F:sulfotransferase activity"/>
    <property type="evidence" value="ECO:0007669"/>
    <property type="project" value="InterPro"/>
</dbReference>
<keyword evidence="11" id="KW-1185">Reference proteome</keyword>
<evidence type="ECO:0000256" key="5">
    <source>
        <dbReference type="ARBA" id="ARBA00022989"/>
    </source>
</evidence>
<comment type="similarity">
    <text evidence="2 9">Belongs to the sulfotransferase 2 family.</text>
</comment>
<dbReference type="GO" id="GO:0016051">
    <property type="term" value="P:carbohydrate biosynthetic process"/>
    <property type="evidence" value="ECO:0007669"/>
    <property type="project" value="InterPro"/>
</dbReference>
<evidence type="ECO:0000256" key="6">
    <source>
        <dbReference type="ARBA" id="ARBA00023034"/>
    </source>
</evidence>
<protein>
    <recommendedName>
        <fullName evidence="9">Carbohydrate sulfotransferase</fullName>
        <ecNumber evidence="9">2.8.2.-</ecNumber>
    </recommendedName>
</protein>